<dbReference type="SUPFAM" id="SSF56801">
    <property type="entry name" value="Acetyl-CoA synthetase-like"/>
    <property type="match status" value="1"/>
</dbReference>
<evidence type="ECO:0000313" key="5">
    <source>
        <dbReference type="EMBL" id="QQT01083.1"/>
    </source>
</evidence>
<dbReference type="InterPro" id="IPR025110">
    <property type="entry name" value="AMP-bd_C"/>
</dbReference>
<gene>
    <name evidence="5" type="ORF">I6J18_04040</name>
</gene>
<dbReference type="Proteomes" id="UP000595254">
    <property type="component" value="Chromosome"/>
</dbReference>
<dbReference type="KEGG" id="ppsr:I6J18_04040"/>
<dbReference type="PANTHER" id="PTHR43767:SF1">
    <property type="entry name" value="NONRIBOSOMAL PEPTIDE SYNTHASE PES1 (EUROFUNG)-RELATED"/>
    <property type="match status" value="1"/>
</dbReference>
<comment type="similarity">
    <text evidence="1">Belongs to the ATP-dependent AMP-binding enzyme family.</text>
</comment>
<dbReference type="PANTHER" id="PTHR43767">
    <property type="entry name" value="LONG-CHAIN-FATTY-ACID--COA LIGASE"/>
    <property type="match status" value="1"/>
</dbReference>
<dbReference type="AlphaFoldDB" id="A0A974NNP0"/>
<dbReference type="GO" id="GO:0016878">
    <property type="term" value="F:acid-thiol ligase activity"/>
    <property type="evidence" value="ECO:0007669"/>
    <property type="project" value="UniProtKB-ARBA"/>
</dbReference>
<sequence length="515" mass="58219">MSLLELHASQQLLVGEALKSAVHYSPNRTAFIHNDHVITFKQLYRNSSYLAGWLQRQGVTKNDKVACIYKNGIPFVELYFACSLIGAVIVPQNYRLSLKEWSKIIHHSDAKFIFLETDFLKSFEDIRESLPHIEEVIVTEEPSGSSSIVYSSILEKKIPYETREELNDHDPHVIVYTSGTTGEPKGVVLTHKNFYINGMNKMSSLNQEQHTKTIILPPLFHVATLSLLVQNCLNEGTFVLMNQFEPITVLKTIETELINSLFLVPTMWAALLNVPNFTDYDVRSMKLCSTGASICPLELKLKIKEMFPSAGIYEAFGQTEMSPTTTNLLPEDSLRKTNSVGKPCINVRIRVVDDDLNDVPLGEVGEILYKGPTLMKEYYKNPEATREAFTGGWFHSGDLVRMDDEGFIYVVDRKKDMIISGGENIYSTEVENTLNTHPFIRESAVVGIPDLKWGQSVLAYIVLEQESALSKEEVIVYCQSELASYKKPRYIEFLDELPRNASGKILKIALREVSL</sequence>
<dbReference type="NCBIfam" id="NF004837">
    <property type="entry name" value="PRK06187.1"/>
    <property type="match status" value="1"/>
</dbReference>
<dbReference type="InterPro" id="IPR042099">
    <property type="entry name" value="ANL_N_sf"/>
</dbReference>
<protein>
    <submittedName>
        <fullName evidence="5">Long-chain-fatty-acid--CoA ligase</fullName>
    </submittedName>
</protein>
<dbReference type="InterPro" id="IPR000873">
    <property type="entry name" value="AMP-dep_synth/lig_dom"/>
</dbReference>
<dbReference type="InterPro" id="IPR020845">
    <property type="entry name" value="AMP-binding_CS"/>
</dbReference>
<keyword evidence="2 5" id="KW-0436">Ligase</keyword>
<dbReference type="EMBL" id="CP068053">
    <property type="protein sequence ID" value="QQT01083.1"/>
    <property type="molecule type" value="Genomic_DNA"/>
</dbReference>
<dbReference type="Gene3D" id="3.40.50.12780">
    <property type="entry name" value="N-terminal domain of ligase-like"/>
    <property type="match status" value="1"/>
</dbReference>
<evidence type="ECO:0000259" key="4">
    <source>
        <dbReference type="Pfam" id="PF13193"/>
    </source>
</evidence>
<reference evidence="5 6" key="1">
    <citation type="submission" date="2021-01" db="EMBL/GenBank/DDBJ databases">
        <title>FDA dAtabase for Regulatory Grade micrObial Sequences (FDA-ARGOS): Supporting development and validation of Infectious Disease Dx tests.</title>
        <authorList>
            <person name="Nelson B."/>
            <person name="Plummer A."/>
            <person name="Tallon L."/>
            <person name="Sadzewicz L."/>
            <person name="Zhao X."/>
            <person name="Boylan J."/>
            <person name="Ott S."/>
            <person name="Bowen H."/>
            <person name="Vavikolanu K."/>
            <person name="Mehta A."/>
            <person name="Aluvathingal J."/>
            <person name="Nadendla S."/>
            <person name="Myers T."/>
            <person name="Yan Y."/>
            <person name="Sichtig H."/>
        </authorList>
    </citation>
    <scope>NUCLEOTIDE SEQUENCE [LARGE SCALE GENOMIC DNA]</scope>
    <source>
        <strain evidence="5 6">FDAARGOS_1161</strain>
    </source>
</reference>
<proteinExistence type="inferred from homology"/>
<dbReference type="RefSeq" id="WP_201647912.1">
    <property type="nucleotide sequence ID" value="NZ_CP068053.1"/>
</dbReference>
<dbReference type="Pfam" id="PF13193">
    <property type="entry name" value="AMP-binding_C"/>
    <property type="match status" value="1"/>
</dbReference>
<name>A0A974NNP0_PERPY</name>
<organism evidence="5 6">
    <name type="scientific">Peribacillus psychrosaccharolyticus</name>
    <name type="common">Bacillus psychrosaccharolyticus</name>
    <dbReference type="NCBI Taxonomy" id="1407"/>
    <lineage>
        <taxon>Bacteria</taxon>
        <taxon>Bacillati</taxon>
        <taxon>Bacillota</taxon>
        <taxon>Bacilli</taxon>
        <taxon>Bacillales</taxon>
        <taxon>Bacillaceae</taxon>
        <taxon>Peribacillus</taxon>
    </lineage>
</organism>
<evidence type="ECO:0000256" key="2">
    <source>
        <dbReference type="ARBA" id="ARBA00022598"/>
    </source>
</evidence>
<evidence type="ECO:0000313" key="6">
    <source>
        <dbReference type="Proteomes" id="UP000595254"/>
    </source>
</evidence>
<feature type="domain" description="AMP-binding enzyme C-terminal" evidence="4">
    <location>
        <begin position="429"/>
        <end position="504"/>
    </location>
</feature>
<keyword evidence="6" id="KW-1185">Reference proteome</keyword>
<dbReference type="InterPro" id="IPR050237">
    <property type="entry name" value="ATP-dep_AMP-bd_enzyme"/>
</dbReference>
<evidence type="ECO:0000259" key="3">
    <source>
        <dbReference type="Pfam" id="PF00501"/>
    </source>
</evidence>
<dbReference type="PROSITE" id="PS00455">
    <property type="entry name" value="AMP_BINDING"/>
    <property type="match status" value="1"/>
</dbReference>
<dbReference type="Pfam" id="PF00501">
    <property type="entry name" value="AMP-binding"/>
    <property type="match status" value="1"/>
</dbReference>
<accession>A0A974NNP0</accession>
<feature type="domain" description="AMP-dependent synthetase/ligase" evidence="3">
    <location>
        <begin position="21"/>
        <end position="379"/>
    </location>
</feature>
<dbReference type="Gene3D" id="3.30.300.30">
    <property type="match status" value="1"/>
</dbReference>
<dbReference type="InterPro" id="IPR045851">
    <property type="entry name" value="AMP-bd_C_sf"/>
</dbReference>
<dbReference type="FunFam" id="3.30.300.30:FF:000008">
    <property type="entry name" value="2,3-dihydroxybenzoate-AMP ligase"/>
    <property type="match status" value="1"/>
</dbReference>
<evidence type="ECO:0000256" key="1">
    <source>
        <dbReference type="ARBA" id="ARBA00006432"/>
    </source>
</evidence>